<dbReference type="EMBL" id="PDOD01000005">
    <property type="protein sequence ID" value="PYZ92128.1"/>
    <property type="molecule type" value="Genomic_DNA"/>
</dbReference>
<keyword evidence="4 7" id="KW-0812">Transmembrane</keyword>
<feature type="transmembrane region" description="Helical" evidence="7">
    <location>
        <begin position="75"/>
        <end position="93"/>
    </location>
</feature>
<evidence type="ECO:0000256" key="2">
    <source>
        <dbReference type="ARBA" id="ARBA00009298"/>
    </source>
</evidence>
<proteinExistence type="inferred from homology"/>
<comment type="subcellular location">
    <subcellularLocation>
        <location evidence="1">Cell membrane</location>
        <topology evidence="1">Multi-pass membrane protein</topology>
    </subcellularLocation>
</comment>
<evidence type="ECO:0000256" key="4">
    <source>
        <dbReference type="ARBA" id="ARBA00022692"/>
    </source>
</evidence>
<keyword evidence="5 7" id="KW-1133">Transmembrane helix</keyword>
<dbReference type="GO" id="GO:0005886">
    <property type="term" value="C:plasma membrane"/>
    <property type="evidence" value="ECO:0007669"/>
    <property type="project" value="UniProtKB-SubCell"/>
</dbReference>
<evidence type="ECO:0000256" key="6">
    <source>
        <dbReference type="ARBA" id="ARBA00023136"/>
    </source>
</evidence>
<dbReference type="Pfam" id="PF02308">
    <property type="entry name" value="MgtC"/>
    <property type="match status" value="1"/>
</dbReference>
<dbReference type="PANTHER" id="PTHR33778:SF1">
    <property type="entry name" value="MAGNESIUM TRANSPORTER YHID-RELATED"/>
    <property type="match status" value="1"/>
</dbReference>
<organism evidence="9 10">
    <name type="scientific">Salipaludibacillus keqinensis</name>
    <dbReference type="NCBI Taxonomy" id="2045207"/>
    <lineage>
        <taxon>Bacteria</taxon>
        <taxon>Bacillati</taxon>
        <taxon>Bacillota</taxon>
        <taxon>Bacilli</taxon>
        <taxon>Bacillales</taxon>
        <taxon>Bacillaceae</taxon>
    </lineage>
</organism>
<dbReference type="PRINTS" id="PR01837">
    <property type="entry name" value="MGTCSAPBPROT"/>
</dbReference>
<keyword evidence="3" id="KW-1003">Cell membrane</keyword>
<feature type="domain" description="MgtC/SapB/SrpB/YhiD N-terminal" evidence="8">
    <location>
        <begin position="13"/>
        <end position="142"/>
    </location>
</feature>
<dbReference type="AlphaFoldDB" id="A0A323T8T5"/>
<evidence type="ECO:0000256" key="5">
    <source>
        <dbReference type="ARBA" id="ARBA00022989"/>
    </source>
</evidence>
<keyword evidence="6 7" id="KW-0472">Membrane</keyword>
<feature type="transmembrane region" description="Helical" evidence="7">
    <location>
        <begin position="100"/>
        <end position="119"/>
    </location>
</feature>
<dbReference type="Proteomes" id="UP000248214">
    <property type="component" value="Unassembled WGS sequence"/>
</dbReference>
<evidence type="ECO:0000256" key="7">
    <source>
        <dbReference type="SAM" id="Phobius"/>
    </source>
</evidence>
<feature type="transmembrane region" description="Helical" evidence="7">
    <location>
        <begin position="6"/>
        <end position="25"/>
    </location>
</feature>
<dbReference type="InterPro" id="IPR003416">
    <property type="entry name" value="MgtC/SapB/SrpB/YhiD_fam"/>
</dbReference>
<protein>
    <submittedName>
        <fullName evidence="9">Magnesium transporter MgtC</fullName>
    </submittedName>
</protein>
<sequence>MVENDIVIMVVRLVLAAILGGFIGLERELHHHPAGFRTHLLVSVGSSLIMLLAFYGFQDYIAENKEVVTFDPSRLAAYVVSGIGFLGAGTILVQGYTVRGLTTAASIWVVAGIGLTVGAGMYSAAIIATVIVVLSLFLLGKVTFRFGTRERKNELSIFVDEQGSQLNELIKIFETHAIKIHSMKSEKQNIYNENPMIEYRLVVEYIEETSLRIAVDALHKISFVKKVAIEKESNETTHI</sequence>
<comment type="caution">
    <text evidence="9">The sequence shown here is derived from an EMBL/GenBank/DDBJ whole genome shotgun (WGS) entry which is preliminary data.</text>
</comment>
<accession>A0A323T8T5</accession>
<name>A0A323T8T5_9BACI</name>
<dbReference type="InterPro" id="IPR049177">
    <property type="entry name" value="MgtC_SapB_SrpB_YhiD_N"/>
</dbReference>
<dbReference type="PANTHER" id="PTHR33778">
    <property type="entry name" value="PROTEIN MGTC"/>
    <property type="match status" value="1"/>
</dbReference>
<evidence type="ECO:0000259" key="8">
    <source>
        <dbReference type="Pfam" id="PF02308"/>
    </source>
</evidence>
<evidence type="ECO:0000256" key="1">
    <source>
        <dbReference type="ARBA" id="ARBA00004651"/>
    </source>
</evidence>
<evidence type="ECO:0000313" key="10">
    <source>
        <dbReference type="Proteomes" id="UP000248214"/>
    </source>
</evidence>
<feature type="transmembrane region" description="Helical" evidence="7">
    <location>
        <begin position="37"/>
        <end position="55"/>
    </location>
</feature>
<keyword evidence="10" id="KW-1185">Reference proteome</keyword>
<comment type="similarity">
    <text evidence="2">Belongs to the MgtC/SapB family.</text>
</comment>
<gene>
    <name evidence="9" type="ORF">CR194_16565</name>
</gene>
<evidence type="ECO:0000256" key="3">
    <source>
        <dbReference type="ARBA" id="ARBA00022475"/>
    </source>
</evidence>
<evidence type="ECO:0000313" key="9">
    <source>
        <dbReference type="EMBL" id="PYZ92128.1"/>
    </source>
</evidence>
<reference evidence="9 10" key="1">
    <citation type="submission" date="2017-10" db="EMBL/GenBank/DDBJ databases">
        <title>Bacillus sp. nov., a halophilic bacterium isolated from a Keqin Lake.</title>
        <authorList>
            <person name="Wang H."/>
        </authorList>
    </citation>
    <scope>NUCLEOTIDE SEQUENCE [LARGE SCALE GENOMIC DNA]</scope>
    <source>
        <strain evidence="9 10">KQ-12</strain>
    </source>
</reference>
<dbReference type="OrthoDB" id="9811198at2"/>